<gene>
    <name evidence="5" type="ORF">CM19_10850</name>
</gene>
<feature type="domain" description="HTH hxlR-type" evidence="4">
    <location>
        <begin position="12"/>
        <end position="113"/>
    </location>
</feature>
<comment type="caution">
    <text evidence="5">The sequence shown here is derived from an EMBL/GenBank/DDBJ whole genome shotgun (WGS) entry which is preliminary data.</text>
</comment>
<dbReference type="InterPro" id="IPR002577">
    <property type="entry name" value="HTH_HxlR"/>
</dbReference>
<protein>
    <submittedName>
        <fullName evidence="5">HxlR family transcriptional regulator</fullName>
    </submittedName>
</protein>
<organism evidence="5 6">
    <name type="scientific">Candidatus Acidianus copahuensis</name>
    <dbReference type="NCBI Taxonomy" id="1160895"/>
    <lineage>
        <taxon>Archaea</taxon>
        <taxon>Thermoproteota</taxon>
        <taxon>Thermoprotei</taxon>
        <taxon>Sulfolobales</taxon>
        <taxon>Sulfolobaceae</taxon>
        <taxon>Acidianus</taxon>
    </lineage>
</organism>
<accession>A0A031LKG1</accession>
<dbReference type="OrthoDB" id="10490at2157"/>
<dbReference type="InterPro" id="IPR036390">
    <property type="entry name" value="WH_DNA-bd_sf"/>
</dbReference>
<evidence type="ECO:0000256" key="2">
    <source>
        <dbReference type="ARBA" id="ARBA00023125"/>
    </source>
</evidence>
<dbReference type="SUPFAM" id="SSF46785">
    <property type="entry name" value="Winged helix' DNA-binding domain"/>
    <property type="match status" value="1"/>
</dbReference>
<evidence type="ECO:0000313" key="6">
    <source>
        <dbReference type="Proteomes" id="UP000024332"/>
    </source>
</evidence>
<dbReference type="InterPro" id="IPR036388">
    <property type="entry name" value="WH-like_DNA-bd_sf"/>
</dbReference>
<keyword evidence="2" id="KW-0238">DNA-binding</keyword>
<reference evidence="5 6" key="1">
    <citation type="submission" date="2014-03" db="EMBL/GenBank/DDBJ databases">
        <title>Draft genome sequence of the novel thermoacidophilic archaea Acidianus copahuensis ALE1 strain, isolated from Copahue volcanic area in Neuquen Argentina.</title>
        <authorList>
            <person name="Urbieta M.S."/>
            <person name="Rascovan N."/>
            <person name="Castro C."/>
            <person name="Revale S."/>
            <person name="Giaveno M.A."/>
            <person name="Vazquez M.P."/>
            <person name="Donati E.R."/>
        </authorList>
    </citation>
    <scope>NUCLEOTIDE SEQUENCE [LARGE SCALE GENOMIC DNA]</scope>
    <source>
        <strain evidence="5 6">ALE1</strain>
    </source>
</reference>
<dbReference type="RefSeq" id="WP_048100362.1">
    <property type="nucleotide sequence ID" value="NZ_JFZT01000057.1"/>
</dbReference>
<evidence type="ECO:0000256" key="1">
    <source>
        <dbReference type="ARBA" id="ARBA00023015"/>
    </source>
</evidence>
<sequence length="117" mass="13657">MDCCLKNDKDLCILYNPKIFDLMVKKYTLTILTILDKYGTMRFSEIRRKIEGMTQRSLSLRLKEMEDASLVKRELHGEKPLKVTYSLTTEGKALKNAMLMILQLTLLVSPDNRDYFC</sequence>
<evidence type="ECO:0000256" key="3">
    <source>
        <dbReference type="ARBA" id="ARBA00023163"/>
    </source>
</evidence>
<name>A0A031LKG1_9CREN</name>
<evidence type="ECO:0000259" key="4">
    <source>
        <dbReference type="PROSITE" id="PS51118"/>
    </source>
</evidence>
<dbReference type="PROSITE" id="PS51118">
    <property type="entry name" value="HTH_HXLR"/>
    <property type="match status" value="1"/>
</dbReference>
<evidence type="ECO:0000313" key="5">
    <source>
        <dbReference type="EMBL" id="EZQ01975.1"/>
    </source>
</evidence>
<keyword evidence="3" id="KW-0804">Transcription</keyword>
<dbReference type="STRING" id="1160895.CM19_10850"/>
<dbReference type="PANTHER" id="PTHR33204">
    <property type="entry name" value="TRANSCRIPTIONAL REGULATOR, MARR FAMILY"/>
    <property type="match status" value="1"/>
</dbReference>
<keyword evidence="6" id="KW-1185">Reference proteome</keyword>
<dbReference type="AlphaFoldDB" id="A0A031LKG1"/>
<dbReference type="GO" id="GO:0003677">
    <property type="term" value="F:DNA binding"/>
    <property type="evidence" value="ECO:0007669"/>
    <property type="project" value="UniProtKB-KW"/>
</dbReference>
<dbReference type="EMBL" id="JFZT01000057">
    <property type="protein sequence ID" value="EZQ01975.1"/>
    <property type="molecule type" value="Genomic_DNA"/>
</dbReference>
<keyword evidence="1" id="KW-0805">Transcription regulation</keyword>
<proteinExistence type="predicted"/>
<dbReference type="Proteomes" id="UP000024332">
    <property type="component" value="Unassembled WGS sequence"/>
</dbReference>
<dbReference type="Gene3D" id="1.10.10.10">
    <property type="entry name" value="Winged helix-like DNA-binding domain superfamily/Winged helix DNA-binding domain"/>
    <property type="match status" value="1"/>
</dbReference>
<dbReference type="Pfam" id="PF01638">
    <property type="entry name" value="HxlR"/>
    <property type="match status" value="1"/>
</dbReference>
<dbReference type="PANTHER" id="PTHR33204:SF18">
    <property type="entry name" value="TRANSCRIPTIONAL REGULATORY PROTEIN"/>
    <property type="match status" value="1"/>
</dbReference>